<proteinExistence type="inferred from homology"/>
<dbReference type="GO" id="GO:2000067">
    <property type="term" value="P:regulation of root morphogenesis"/>
    <property type="evidence" value="ECO:0007669"/>
    <property type="project" value="UniProtKB-ARBA"/>
</dbReference>
<dbReference type="PIRSF" id="PIRSF031043">
    <property type="entry name" value="UCP031043"/>
    <property type="match status" value="1"/>
</dbReference>
<keyword evidence="5" id="KW-0472">Membrane</keyword>
<dbReference type="InterPro" id="IPR010369">
    <property type="entry name" value="SOK"/>
</dbReference>
<dbReference type="Pfam" id="PF06136">
    <property type="entry name" value="SOK"/>
    <property type="match status" value="1"/>
</dbReference>
<feature type="compositionally biased region" description="Low complexity" evidence="9">
    <location>
        <begin position="156"/>
        <end position="170"/>
    </location>
</feature>
<feature type="compositionally biased region" description="Basic and acidic residues" evidence="9">
    <location>
        <begin position="357"/>
        <end position="378"/>
    </location>
</feature>
<evidence type="ECO:0000256" key="9">
    <source>
        <dbReference type="SAM" id="MobiDB-lite"/>
    </source>
</evidence>
<comment type="similarity">
    <text evidence="7">Belongs to the SOSEKI family.</text>
</comment>
<feature type="compositionally biased region" description="Polar residues" evidence="9">
    <location>
        <begin position="388"/>
        <end position="414"/>
    </location>
</feature>
<dbReference type="GO" id="GO:0005886">
    <property type="term" value="C:plasma membrane"/>
    <property type="evidence" value="ECO:0007669"/>
    <property type="project" value="UniProtKB-SubCell"/>
</dbReference>
<keyword evidence="2" id="KW-0217">Developmental protein</keyword>
<dbReference type="PANTHER" id="PTHR31083:SF6">
    <property type="entry name" value="PROTEIN SOSEKI 3"/>
    <property type="match status" value="1"/>
</dbReference>
<feature type="region of interest" description="Disordered" evidence="9">
    <location>
        <begin position="356"/>
        <end position="447"/>
    </location>
</feature>
<feature type="compositionally biased region" description="Low complexity" evidence="9">
    <location>
        <begin position="416"/>
        <end position="430"/>
    </location>
</feature>
<feature type="compositionally biased region" description="Polar residues" evidence="9">
    <location>
        <begin position="431"/>
        <end position="442"/>
    </location>
</feature>
<organism evidence="11 12">
    <name type="scientific">Dioscorea cayennensis subsp. rotundata</name>
    <name type="common">White Guinea yam</name>
    <name type="synonym">Dioscorea rotundata</name>
    <dbReference type="NCBI Taxonomy" id="55577"/>
    <lineage>
        <taxon>Eukaryota</taxon>
        <taxon>Viridiplantae</taxon>
        <taxon>Streptophyta</taxon>
        <taxon>Embryophyta</taxon>
        <taxon>Tracheophyta</taxon>
        <taxon>Spermatophyta</taxon>
        <taxon>Magnoliopsida</taxon>
        <taxon>Liliopsida</taxon>
        <taxon>Dioscoreales</taxon>
        <taxon>Dioscoreaceae</taxon>
        <taxon>Dioscorea</taxon>
    </lineage>
</organism>
<dbReference type="RefSeq" id="XP_039137854.1">
    <property type="nucleotide sequence ID" value="XM_039281920.1"/>
</dbReference>
<evidence type="ECO:0000259" key="10">
    <source>
        <dbReference type="Pfam" id="PF06136"/>
    </source>
</evidence>
<keyword evidence="3" id="KW-1003">Cell membrane</keyword>
<evidence type="ECO:0000256" key="6">
    <source>
        <dbReference type="ARBA" id="ARBA00023306"/>
    </source>
</evidence>
<comment type="subcellular location">
    <subcellularLocation>
        <location evidence="1">Cell membrane</location>
        <topology evidence="1">Peripheral membrane protein</topology>
        <orientation evidence="1">Cytoplasmic side</orientation>
    </subcellularLocation>
</comment>
<evidence type="ECO:0000256" key="8">
    <source>
        <dbReference type="ARBA" id="ARBA00046534"/>
    </source>
</evidence>
<keyword evidence="6" id="KW-0131">Cell cycle</keyword>
<evidence type="ECO:0000256" key="1">
    <source>
        <dbReference type="ARBA" id="ARBA00004413"/>
    </source>
</evidence>
<sequence length="488" mass="54729">MRKYLLEVSPERARPWSEPLPKLQHERKVPVVYYLCRNRHLEHPHFIEVPLSSPDGLYLKDVIERLNVLRGKGMGGMYAWSCKRSYKTGFVWHDLEEDDLVFPASGNEYVLKGSEILDQSHGSDQGFNRGSFVKLECSQPVRRNAELKPPPRRLHSSSSSSTGCSDDGAGSSVELQVCNPSIAQDVATQTKEGRKKETCDRGMWTEDSSVDKQKQRSEIEREEISPVLSERKVETLESLIRAEVKMNNFRISEGDQMLVSARTRLRASNVLMHLITCGSISVKDHHSRFSRMKFTPTVLRGSGMLGELDCLSDNPRLMGLRLEDKEYFSGSLIETNRHREEGVADVSALKRSSSFNADRHCTSPDSKKEKELRTDSSRSKCLPKTIKIMSNKQSRNATMRSPTSEAPRTSSAMLDSSKSSPLCSSKAGSSRIITDASSQKGSSMRLESFKEHNDKVIKIEERLTSGARVIIQSTAICDDKEDISCSSS</sequence>
<evidence type="ECO:0000256" key="3">
    <source>
        <dbReference type="ARBA" id="ARBA00022475"/>
    </source>
</evidence>
<dbReference type="GO" id="GO:0090708">
    <property type="term" value="P:specification of plant organ axis polarity"/>
    <property type="evidence" value="ECO:0007669"/>
    <property type="project" value="UniProtKB-ARBA"/>
</dbReference>
<dbReference type="AlphaFoldDB" id="A0AB40CD75"/>
<feature type="region of interest" description="Disordered" evidence="9">
    <location>
        <begin position="186"/>
        <end position="218"/>
    </location>
</feature>
<dbReference type="GO" id="GO:0051258">
    <property type="term" value="P:protein polymerization"/>
    <property type="evidence" value="ECO:0007669"/>
    <property type="project" value="UniProtKB-ARBA"/>
</dbReference>
<dbReference type="InterPro" id="IPR021182">
    <property type="entry name" value="SOK_magnoliopsida"/>
</dbReference>
<evidence type="ECO:0000256" key="5">
    <source>
        <dbReference type="ARBA" id="ARBA00023136"/>
    </source>
</evidence>
<keyword evidence="4" id="KW-0132">Cell division</keyword>
<evidence type="ECO:0000256" key="4">
    <source>
        <dbReference type="ARBA" id="ARBA00022618"/>
    </source>
</evidence>
<reference evidence="12" key="1">
    <citation type="submission" date="2025-08" db="UniProtKB">
        <authorList>
            <consortium name="RefSeq"/>
        </authorList>
    </citation>
    <scope>IDENTIFICATION</scope>
</reference>
<feature type="compositionally biased region" description="Basic and acidic residues" evidence="9">
    <location>
        <begin position="191"/>
        <end position="218"/>
    </location>
</feature>
<comment type="subunit">
    <text evidence="8">Homodimer. Forms long polymer filaments with other SOKs proteins polymers (e.g. SOK1, SOK2, SOK3 and SOK4) crucial for polar localization and biological activity. Binds to ANGUSTIFOLIA (AN).</text>
</comment>
<dbReference type="Proteomes" id="UP001515500">
    <property type="component" value="Chromosome 14"/>
</dbReference>
<accession>A0AB40CD75</accession>
<protein>
    <submittedName>
        <fullName evidence="12">Protein UPSTREAM OF FLC-like</fullName>
    </submittedName>
</protein>
<evidence type="ECO:0000256" key="7">
    <source>
        <dbReference type="ARBA" id="ARBA00024211"/>
    </source>
</evidence>
<dbReference type="InterPro" id="IPR048351">
    <property type="entry name" value="SOK_DIX"/>
</dbReference>
<evidence type="ECO:0000256" key="2">
    <source>
        <dbReference type="ARBA" id="ARBA00022473"/>
    </source>
</evidence>
<dbReference type="PANTHER" id="PTHR31083">
    <property type="entry name" value="UPSTREAM OF FLC PROTEIN (DUF966)"/>
    <property type="match status" value="1"/>
</dbReference>
<name>A0AB40CD75_DIOCR</name>
<feature type="domain" description="SOSEKI DIX-like" evidence="10">
    <location>
        <begin position="29"/>
        <end position="117"/>
    </location>
</feature>
<dbReference type="GeneID" id="120275372"/>
<evidence type="ECO:0000313" key="12">
    <source>
        <dbReference type="RefSeq" id="XP_039137854.1"/>
    </source>
</evidence>
<feature type="region of interest" description="Disordered" evidence="9">
    <location>
        <begin position="141"/>
        <end position="170"/>
    </location>
</feature>
<dbReference type="GO" id="GO:0051302">
    <property type="term" value="P:regulation of cell division"/>
    <property type="evidence" value="ECO:0007669"/>
    <property type="project" value="UniProtKB-ARBA"/>
</dbReference>
<keyword evidence="11" id="KW-1185">Reference proteome</keyword>
<evidence type="ECO:0000313" key="11">
    <source>
        <dbReference type="Proteomes" id="UP001515500"/>
    </source>
</evidence>
<dbReference type="GO" id="GO:0051301">
    <property type="term" value="P:cell division"/>
    <property type="evidence" value="ECO:0007669"/>
    <property type="project" value="UniProtKB-KW"/>
</dbReference>
<gene>
    <name evidence="12" type="primary">LOC120275372</name>
</gene>